<protein>
    <submittedName>
        <fullName evidence="1">Uncharacterized protein</fullName>
    </submittedName>
</protein>
<reference evidence="1 2" key="1">
    <citation type="submission" date="2019-08" db="EMBL/GenBank/DDBJ databases">
        <title>Draft genome sequences of two oriental melons (Cucumis melo L. var makuwa).</title>
        <authorList>
            <person name="Kwon S.-Y."/>
        </authorList>
    </citation>
    <scope>NUCLEOTIDE SEQUENCE [LARGE SCALE GENOMIC DNA]</scope>
    <source>
        <strain evidence="2">cv. Chang Bougi</strain>
        <tissue evidence="1">Leaf</tissue>
    </source>
</reference>
<organism evidence="1 2">
    <name type="scientific">Cucumis melo var. makuwa</name>
    <name type="common">Oriental melon</name>
    <dbReference type="NCBI Taxonomy" id="1194695"/>
    <lineage>
        <taxon>Eukaryota</taxon>
        <taxon>Viridiplantae</taxon>
        <taxon>Streptophyta</taxon>
        <taxon>Embryophyta</taxon>
        <taxon>Tracheophyta</taxon>
        <taxon>Spermatophyta</taxon>
        <taxon>Magnoliopsida</taxon>
        <taxon>eudicotyledons</taxon>
        <taxon>Gunneridae</taxon>
        <taxon>Pentapetalae</taxon>
        <taxon>rosids</taxon>
        <taxon>fabids</taxon>
        <taxon>Cucurbitales</taxon>
        <taxon>Cucurbitaceae</taxon>
        <taxon>Benincaseae</taxon>
        <taxon>Cucumis</taxon>
    </lineage>
</organism>
<proteinExistence type="predicted"/>
<dbReference type="EMBL" id="SSTD01015597">
    <property type="protein sequence ID" value="TYK02474.1"/>
    <property type="molecule type" value="Genomic_DNA"/>
</dbReference>
<dbReference type="AlphaFoldDB" id="A0A5D3BTH8"/>
<accession>A0A5D3BTH8</accession>
<sequence length="94" mass="11085">MHDEKNNKARRLTRRRAPTPYCLHHVQRKCLPYHVPKRHLSEKERMNDCETIALMQATSYIFRNGVLEKVTDLRSFREVRDRGGVANSHEAPIC</sequence>
<evidence type="ECO:0000313" key="2">
    <source>
        <dbReference type="Proteomes" id="UP000321947"/>
    </source>
</evidence>
<name>A0A5D3BTH8_CUCMM</name>
<comment type="caution">
    <text evidence="1">The sequence shown here is derived from an EMBL/GenBank/DDBJ whole genome shotgun (WGS) entry which is preliminary data.</text>
</comment>
<gene>
    <name evidence="1" type="ORF">E5676_scaffold1738G001030</name>
</gene>
<dbReference type="Proteomes" id="UP000321947">
    <property type="component" value="Unassembled WGS sequence"/>
</dbReference>
<evidence type="ECO:0000313" key="1">
    <source>
        <dbReference type="EMBL" id="TYK02474.1"/>
    </source>
</evidence>